<comment type="caution">
    <text evidence="2">The sequence shown here is derived from an EMBL/GenBank/DDBJ whole genome shotgun (WGS) entry which is preliminary data.</text>
</comment>
<evidence type="ECO:0000313" key="3">
    <source>
        <dbReference type="Proteomes" id="UP001596104"/>
    </source>
</evidence>
<name>A0ABW0H6V9_9HYPH</name>
<proteinExistence type="predicted"/>
<dbReference type="RefSeq" id="WP_377007869.1">
    <property type="nucleotide sequence ID" value="NZ_JBHSLV010000018.1"/>
</dbReference>
<evidence type="ECO:0000313" key="2">
    <source>
        <dbReference type="EMBL" id="MFC5392978.1"/>
    </source>
</evidence>
<accession>A0ABW0H6V9</accession>
<gene>
    <name evidence="2" type="ORF">ACFPPC_10070</name>
</gene>
<evidence type="ECO:0008006" key="4">
    <source>
        <dbReference type="Google" id="ProtNLM"/>
    </source>
</evidence>
<sequence>MVDAVAARTAPSPYELPHNAPSAGVPAPDRTSSSPAATTSATSDRDDAVILDLSDQARAALAQGSAAAQTPGAGAGDPAEPSWVEKRVKLMTEYTALQQELVWLSDRTMAQALDEMFQGSAAPQDESSVADKQEQFDRDMQRREELMPRYAELIRLLAASPGEKSADEPG</sequence>
<reference evidence="3" key="1">
    <citation type="journal article" date="2019" name="Int. J. Syst. Evol. Microbiol.">
        <title>The Global Catalogue of Microorganisms (GCM) 10K type strain sequencing project: providing services to taxonomists for standard genome sequencing and annotation.</title>
        <authorList>
            <consortium name="The Broad Institute Genomics Platform"/>
            <consortium name="The Broad Institute Genome Sequencing Center for Infectious Disease"/>
            <person name="Wu L."/>
            <person name="Ma J."/>
        </authorList>
    </citation>
    <scope>NUCLEOTIDE SEQUENCE [LARGE SCALE GENOMIC DNA]</scope>
    <source>
        <strain evidence="3">CGMCC 1.16326</strain>
    </source>
</reference>
<feature type="region of interest" description="Disordered" evidence="1">
    <location>
        <begin position="1"/>
        <end position="51"/>
    </location>
</feature>
<organism evidence="2 3">
    <name type="scientific">Bosea vestrisii</name>
    <dbReference type="NCBI Taxonomy" id="151416"/>
    <lineage>
        <taxon>Bacteria</taxon>
        <taxon>Pseudomonadati</taxon>
        <taxon>Pseudomonadota</taxon>
        <taxon>Alphaproteobacteria</taxon>
        <taxon>Hyphomicrobiales</taxon>
        <taxon>Boseaceae</taxon>
        <taxon>Bosea</taxon>
    </lineage>
</organism>
<evidence type="ECO:0000256" key="1">
    <source>
        <dbReference type="SAM" id="MobiDB-lite"/>
    </source>
</evidence>
<dbReference type="EMBL" id="JBHSLV010000018">
    <property type="protein sequence ID" value="MFC5392978.1"/>
    <property type="molecule type" value="Genomic_DNA"/>
</dbReference>
<feature type="region of interest" description="Disordered" evidence="1">
    <location>
        <begin position="118"/>
        <end position="137"/>
    </location>
</feature>
<protein>
    <recommendedName>
        <fullName evidence="4">LTXXQ motif family protein</fullName>
    </recommendedName>
</protein>
<keyword evidence="3" id="KW-1185">Reference proteome</keyword>
<dbReference type="Proteomes" id="UP001596104">
    <property type="component" value="Unassembled WGS sequence"/>
</dbReference>
<feature type="compositionally biased region" description="Low complexity" evidence="1">
    <location>
        <begin position="26"/>
        <end position="42"/>
    </location>
</feature>